<dbReference type="AlphaFoldDB" id="A0A9X4S9L1"/>
<dbReference type="Proteomes" id="UP001152876">
    <property type="component" value="Unassembled WGS sequence"/>
</dbReference>
<dbReference type="RefSeq" id="WP_068167502.1">
    <property type="nucleotide sequence ID" value="NZ_AOGK01000006.1"/>
</dbReference>
<dbReference type="Pfam" id="PF08895">
    <property type="entry name" value="DUF1840"/>
    <property type="match status" value="1"/>
</dbReference>
<evidence type="ECO:0000313" key="2">
    <source>
        <dbReference type="Proteomes" id="UP001152876"/>
    </source>
</evidence>
<accession>A0A9X4S9L1</accession>
<comment type="caution">
    <text evidence="1">The sequence shown here is derived from an EMBL/GenBank/DDBJ whole genome shotgun (WGS) entry which is preliminary data.</text>
</comment>
<dbReference type="OrthoDB" id="5296629at2"/>
<organism evidence="1 2">
    <name type="scientific">Hydrogenophaga taeniospiralis CCUG 15921</name>
    <dbReference type="NCBI Taxonomy" id="1281780"/>
    <lineage>
        <taxon>Bacteria</taxon>
        <taxon>Pseudomonadati</taxon>
        <taxon>Pseudomonadota</taxon>
        <taxon>Betaproteobacteria</taxon>
        <taxon>Burkholderiales</taxon>
        <taxon>Comamonadaceae</taxon>
        <taxon>Hydrogenophaga</taxon>
    </lineage>
</organism>
<gene>
    <name evidence="1" type="ORF">H010_08301</name>
</gene>
<reference evidence="1" key="1">
    <citation type="submission" date="2013-01" db="EMBL/GenBank/DDBJ databases">
        <title>Genome draft of Hydrogenophaga taeniospiralis 2K1.</title>
        <authorList>
            <person name="Gomila M."/>
            <person name="Lalucat J."/>
        </authorList>
    </citation>
    <scope>NUCLEOTIDE SEQUENCE</scope>
    <source>
        <strain evidence="1">CCUG 15921</strain>
    </source>
</reference>
<protein>
    <recommendedName>
        <fullName evidence="3">DUF1840 domain-containing protein</fullName>
    </recommendedName>
</protein>
<sequence>MSLYRFKSRETGDLVMLQPHGKRILEILGKDPSGPGVVQPDQMAAAVRALQDAIVAEEAEHQRLKEEAAAQGELPPEFETVSLRMRCAPFIEMLKRCEQAKVDVVWGV</sequence>
<name>A0A9X4S9L1_9BURK</name>
<evidence type="ECO:0008006" key="3">
    <source>
        <dbReference type="Google" id="ProtNLM"/>
    </source>
</evidence>
<evidence type="ECO:0000313" key="1">
    <source>
        <dbReference type="EMBL" id="MDG5975244.1"/>
    </source>
</evidence>
<dbReference type="InterPro" id="IPR014991">
    <property type="entry name" value="DUF1840"/>
</dbReference>
<proteinExistence type="predicted"/>
<dbReference type="EMBL" id="AOGK01000006">
    <property type="protein sequence ID" value="MDG5975244.1"/>
    <property type="molecule type" value="Genomic_DNA"/>
</dbReference>
<keyword evidence="2" id="KW-1185">Reference proteome</keyword>